<evidence type="ECO:0000313" key="1">
    <source>
        <dbReference type="EMBL" id="CAB4985128.1"/>
    </source>
</evidence>
<dbReference type="InterPro" id="IPR036390">
    <property type="entry name" value="WH_DNA-bd_sf"/>
</dbReference>
<sequence length="72" mass="7578">MPGISLRTVYQTLNDPAEMGSLNPLDLGTGASRFDPNVGDHYHLVRLDCAAVRDVHVASAQQLTPDGGAAGF</sequence>
<name>A0A6J7MYW8_9ZZZZ</name>
<gene>
    <name evidence="1" type="ORF">UFOPK3954_00782</name>
</gene>
<accession>A0A6J7MYW8</accession>
<dbReference type="InterPro" id="IPR002481">
    <property type="entry name" value="FUR"/>
</dbReference>
<dbReference type="EMBL" id="CAFBON010000065">
    <property type="protein sequence ID" value="CAB4985128.1"/>
    <property type="molecule type" value="Genomic_DNA"/>
</dbReference>
<dbReference type="AlphaFoldDB" id="A0A6J7MYW8"/>
<dbReference type="SUPFAM" id="SSF46785">
    <property type="entry name" value="Winged helix' DNA-binding domain"/>
    <property type="match status" value="1"/>
</dbReference>
<proteinExistence type="predicted"/>
<organism evidence="1">
    <name type="scientific">freshwater metagenome</name>
    <dbReference type="NCBI Taxonomy" id="449393"/>
    <lineage>
        <taxon>unclassified sequences</taxon>
        <taxon>metagenomes</taxon>
        <taxon>ecological metagenomes</taxon>
    </lineage>
</organism>
<reference evidence="1" key="1">
    <citation type="submission" date="2020-05" db="EMBL/GenBank/DDBJ databases">
        <authorList>
            <person name="Chiriac C."/>
            <person name="Salcher M."/>
            <person name="Ghai R."/>
            <person name="Kavagutti S V."/>
        </authorList>
    </citation>
    <scope>NUCLEOTIDE SEQUENCE</scope>
</reference>
<protein>
    <submittedName>
        <fullName evidence="1">Unannotated protein</fullName>
    </submittedName>
</protein>
<dbReference type="Pfam" id="PF01475">
    <property type="entry name" value="FUR"/>
    <property type="match status" value="1"/>
</dbReference>
<dbReference type="GO" id="GO:0003700">
    <property type="term" value="F:DNA-binding transcription factor activity"/>
    <property type="evidence" value="ECO:0007669"/>
    <property type="project" value="InterPro"/>
</dbReference>